<accession>A0A1H9M7W4</accession>
<proteinExistence type="predicted"/>
<dbReference type="InterPro" id="IPR021427">
    <property type="entry name" value="DUF3077"/>
</dbReference>
<dbReference type="Proteomes" id="UP000199221">
    <property type="component" value="Unassembled WGS sequence"/>
</dbReference>
<dbReference type="AlphaFoldDB" id="A0A1H9M7W4"/>
<name>A0A1H9M7W4_9PSED</name>
<reference evidence="1 2" key="1">
    <citation type="submission" date="2016-10" db="EMBL/GenBank/DDBJ databases">
        <authorList>
            <person name="de Groot N.N."/>
        </authorList>
    </citation>
    <scope>NUCLEOTIDE SEQUENCE [LARGE SCALE GENOMIC DNA]</scope>
    <source>
        <strain evidence="1 2">LMG 27941</strain>
    </source>
</reference>
<evidence type="ECO:0008006" key="3">
    <source>
        <dbReference type="Google" id="ProtNLM"/>
    </source>
</evidence>
<evidence type="ECO:0000313" key="1">
    <source>
        <dbReference type="EMBL" id="SER19671.1"/>
    </source>
</evidence>
<dbReference type="Pfam" id="PF11275">
    <property type="entry name" value="DUF3077"/>
    <property type="match status" value="1"/>
</dbReference>
<organism evidence="1 2">
    <name type="scientific">Pseudomonas soli</name>
    <dbReference type="NCBI Taxonomy" id="1306993"/>
    <lineage>
        <taxon>Bacteria</taxon>
        <taxon>Pseudomonadati</taxon>
        <taxon>Pseudomonadota</taxon>
        <taxon>Gammaproteobacteria</taxon>
        <taxon>Pseudomonadales</taxon>
        <taxon>Pseudomonadaceae</taxon>
        <taxon>Pseudomonas</taxon>
    </lineage>
</organism>
<dbReference type="GeneID" id="93675438"/>
<evidence type="ECO:0000313" key="2">
    <source>
        <dbReference type="Proteomes" id="UP000199221"/>
    </source>
</evidence>
<dbReference type="EMBL" id="FOEQ01000006">
    <property type="protein sequence ID" value="SER19671.1"/>
    <property type="molecule type" value="Genomic_DNA"/>
</dbReference>
<protein>
    <recommendedName>
        <fullName evidence="3">DUF3077 domain-containing protein</fullName>
    </recommendedName>
</protein>
<gene>
    <name evidence="1" type="ORF">SAMN05216230_106100</name>
</gene>
<dbReference type="RefSeq" id="WP_094011517.1">
    <property type="nucleotide sequence ID" value="NZ_CP128543.1"/>
</dbReference>
<sequence length="96" mass="10332">MKKVVPDPPLTLNPTTEQSFCSCQSSHPPIFTVRPGVDAADALVHASMLAQAIQEIADDYAQHHAPEAGRAMIWSILHSAETVRALLEGLLDAMEA</sequence>